<evidence type="ECO:0000256" key="1">
    <source>
        <dbReference type="SAM" id="MobiDB-lite"/>
    </source>
</evidence>
<organism evidence="2 3">
    <name type="scientific">Piedraia hortae CBS 480.64</name>
    <dbReference type="NCBI Taxonomy" id="1314780"/>
    <lineage>
        <taxon>Eukaryota</taxon>
        <taxon>Fungi</taxon>
        <taxon>Dikarya</taxon>
        <taxon>Ascomycota</taxon>
        <taxon>Pezizomycotina</taxon>
        <taxon>Dothideomycetes</taxon>
        <taxon>Dothideomycetidae</taxon>
        <taxon>Capnodiales</taxon>
        <taxon>Piedraiaceae</taxon>
        <taxon>Piedraia</taxon>
    </lineage>
</organism>
<name>A0A6A7CAR7_9PEZI</name>
<evidence type="ECO:0000313" key="3">
    <source>
        <dbReference type="Proteomes" id="UP000799421"/>
    </source>
</evidence>
<feature type="region of interest" description="Disordered" evidence="1">
    <location>
        <begin position="180"/>
        <end position="213"/>
    </location>
</feature>
<dbReference type="EMBL" id="MU005957">
    <property type="protein sequence ID" value="KAF2864540.1"/>
    <property type="molecule type" value="Genomic_DNA"/>
</dbReference>
<reference evidence="2" key="1">
    <citation type="journal article" date="2020" name="Stud. Mycol.">
        <title>101 Dothideomycetes genomes: a test case for predicting lifestyles and emergence of pathogens.</title>
        <authorList>
            <person name="Haridas S."/>
            <person name="Albert R."/>
            <person name="Binder M."/>
            <person name="Bloem J."/>
            <person name="Labutti K."/>
            <person name="Salamov A."/>
            <person name="Andreopoulos B."/>
            <person name="Baker S."/>
            <person name="Barry K."/>
            <person name="Bills G."/>
            <person name="Bluhm B."/>
            <person name="Cannon C."/>
            <person name="Castanera R."/>
            <person name="Culley D."/>
            <person name="Daum C."/>
            <person name="Ezra D."/>
            <person name="Gonzalez J."/>
            <person name="Henrissat B."/>
            <person name="Kuo A."/>
            <person name="Liang C."/>
            <person name="Lipzen A."/>
            <person name="Lutzoni F."/>
            <person name="Magnuson J."/>
            <person name="Mondo S."/>
            <person name="Nolan M."/>
            <person name="Ohm R."/>
            <person name="Pangilinan J."/>
            <person name="Park H.-J."/>
            <person name="Ramirez L."/>
            <person name="Alfaro M."/>
            <person name="Sun H."/>
            <person name="Tritt A."/>
            <person name="Yoshinaga Y."/>
            <person name="Zwiers L.-H."/>
            <person name="Turgeon B."/>
            <person name="Goodwin S."/>
            <person name="Spatafora J."/>
            <person name="Crous P."/>
            <person name="Grigoriev I."/>
        </authorList>
    </citation>
    <scope>NUCLEOTIDE SEQUENCE</scope>
    <source>
        <strain evidence="2">CBS 480.64</strain>
    </source>
</reference>
<feature type="compositionally biased region" description="Polar residues" evidence="1">
    <location>
        <begin position="404"/>
        <end position="420"/>
    </location>
</feature>
<dbReference type="AlphaFoldDB" id="A0A6A7CAR7"/>
<feature type="compositionally biased region" description="Polar residues" evidence="1">
    <location>
        <begin position="188"/>
        <end position="208"/>
    </location>
</feature>
<evidence type="ECO:0000313" key="2">
    <source>
        <dbReference type="EMBL" id="KAF2864540.1"/>
    </source>
</evidence>
<gene>
    <name evidence="2" type="ORF">K470DRAFT_254170</name>
</gene>
<accession>A0A6A7CAR7</accession>
<keyword evidence="3" id="KW-1185">Reference proteome</keyword>
<feature type="region of interest" description="Disordered" evidence="1">
    <location>
        <begin position="343"/>
        <end position="420"/>
    </location>
</feature>
<protein>
    <submittedName>
        <fullName evidence="2">Uncharacterized protein</fullName>
    </submittedName>
</protein>
<sequence length="420" mass="45868">MAAPAPIMNVDSHVLTFHSLDAVAVALRFGIQTNPHNTSNEWRLSEEAVVSLPRAKKGTLTEAEELALRLMGEKPTASIGYILNAPSTYRQALQRAASRTIVRTIEAADGFKYKILKAWTTQEAMLRMNFACIENRISSCPGYVRLRFEQSYVEIQYEHHRNHAPEAGVSCSHNRKRVSEPQPLAGLLTSTGDACESGTLSSENQSQKRGGPVVEYSVPSWHQHQHVPGHGVRCAQGMQYIPPQAVWSMNPGYQMPAGSNTAVPIAVPSHSPTGRYNPVNVVHGPWMPPYDFPVYYAPAPTWPMPVPGPVVYLSSSVQLTAPFTQYYQSAPVQEKNSIQNRAAGKDNGNVQENAQDSPQPPISIPSLCSRDDSVPTQSVQSLIDEESPTSVEDSVDCPTDPLNILTSTTDPTEATSDSLP</sequence>
<dbReference type="Proteomes" id="UP000799421">
    <property type="component" value="Unassembled WGS sequence"/>
</dbReference>
<proteinExistence type="predicted"/>